<reference evidence="7" key="1">
    <citation type="submission" date="2019-08" db="EMBL/GenBank/DDBJ databases">
        <authorList>
            <person name="Ishikawa M."/>
            <person name="Suzuki T."/>
            <person name="Matsutani M."/>
        </authorList>
    </citation>
    <scope>NUCLEOTIDE SEQUENCE</scope>
    <source>
        <strain evidence="7">7C1</strain>
        <strain evidence="6">8C4</strain>
    </source>
</reference>
<dbReference type="GO" id="GO:0003677">
    <property type="term" value="F:DNA binding"/>
    <property type="evidence" value="ECO:0007669"/>
    <property type="project" value="UniProtKB-KW"/>
</dbReference>
<keyword evidence="3" id="KW-0238">DNA-binding</keyword>
<evidence type="ECO:0000259" key="5">
    <source>
        <dbReference type="PROSITE" id="PS50931"/>
    </source>
</evidence>
<comment type="caution">
    <text evidence="7">The sequence shown here is derived from an EMBL/GenBank/DDBJ whole genome shotgun (WGS) entry which is preliminary data.</text>
</comment>
<gene>
    <name evidence="7" type="primary">lysR_4</name>
    <name evidence="6" type="ORF">TK11N_15870</name>
    <name evidence="7" type="ORF">TK2N_15610</name>
</gene>
<evidence type="ECO:0000256" key="3">
    <source>
        <dbReference type="ARBA" id="ARBA00023125"/>
    </source>
</evidence>
<evidence type="ECO:0000313" key="6">
    <source>
        <dbReference type="EMBL" id="GEQ49735.1"/>
    </source>
</evidence>
<evidence type="ECO:0000256" key="1">
    <source>
        <dbReference type="ARBA" id="ARBA00009437"/>
    </source>
</evidence>
<evidence type="ECO:0000256" key="2">
    <source>
        <dbReference type="ARBA" id="ARBA00023015"/>
    </source>
</evidence>
<dbReference type="Proteomes" id="UP000886597">
    <property type="component" value="Unassembled WGS sequence"/>
</dbReference>
<dbReference type="RefSeq" id="WP_124006816.1">
    <property type="nucleotide sequence ID" value="NZ_BJYN01000002.1"/>
</dbReference>
<comment type="similarity">
    <text evidence="1">Belongs to the LysR transcriptional regulatory family.</text>
</comment>
<dbReference type="EMBL" id="BKBO01000024">
    <property type="protein sequence ID" value="GEQ49735.1"/>
    <property type="molecule type" value="Genomic_DNA"/>
</dbReference>
<dbReference type="SUPFAM" id="SSF53850">
    <property type="entry name" value="Periplasmic binding protein-like II"/>
    <property type="match status" value="1"/>
</dbReference>
<dbReference type="PROSITE" id="PS50931">
    <property type="entry name" value="HTH_LYSR"/>
    <property type="match status" value="1"/>
</dbReference>
<evidence type="ECO:0000256" key="4">
    <source>
        <dbReference type="ARBA" id="ARBA00023163"/>
    </source>
</evidence>
<reference evidence="7" key="2">
    <citation type="journal article" date="2020" name="Int. Dairy J.">
        <title>Lactic acid bacterial diversity in Brie cheese focusing on salt concentration and pH of isolation medium and characterisation of halophilic and alkaliphilic lactic acid bacterial isolates.</title>
        <authorList>
            <person name="Unno R."/>
            <person name="Matsutani M."/>
            <person name="Suzuki T."/>
            <person name="Kodama K."/>
            <person name="Matsushita H."/>
            <person name="Yamasato K."/>
            <person name="Koizumi Y."/>
            <person name="Ishikawa M."/>
        </authorList>
    </citation>
    <scope>NUCLEOTIDE SEQUENCE</scope>
    <source>
        <strain evidence="7">7C1</strain>
        <strain evidence="6">8C4</strain>
    </source>
</reference>
<evidence type="ECO:0000313" key="9">
    <source>
        <dbReference type="Proteomes" id="UP000886607"/>
    </source>
</evidence>
<dbReference type="SUPFAM" id="SSF46785">
    <property type="entry name" value="Winged helix' DNA-binding domain"/>
    <property type="match status" value="1"/>
</dbReference>
<dbReference type="GO" id="GO:0032993">
    <property type="term" value="C:protein-DNA complex"/>
    <property type="evidence" value="ECO:0007669"/>
    <property type="project" value="TreeGrafter"/>
</dbReference>
<keyword evidence="2" id="KW-0805">Transcription regulation</keyword>
<dbReference type="Pfam" id="PF00126">
    <property type="entry name" value="HTH_1"/>
    <property type="match status" value="1"/>
</dbReference>
<dbReference type="InterPro" id="IPR005119">
    <property type="entry name" value="LysR_subst-bd"/>
</dbReference>
<feature type="domain" description="HTH lysR-type" evidence="5">
    <location>
        <begin position="1"/>
        <end position="58"/>
    </location>
</feature>
<dbReference type="FunFam" id="1.10.10.10:FF:000001">
    <property type="entry name" value="LysR family transcriptional regulator"/>
    <property type="match status" value="1"/>
</dbReference>
<dbReference type="KEGG" id="tkr:C7K43_10570"/>
<dbReference type="EMBL" id="BKBQ01000023">
    <property type="protein sequence ID" value="GEQ54717.1"/>
    <property type="molecule type" value="Genomic_DNA"/>
</dbReference>
<dbReference type="Gene3D" id="1.10.10.10">
    <property type="entry name" value="Winged helix-like DNA-binding domain superfamily/Winged helix DNA-binding domain"/>
    <property type="match status" value="1"/>
</dbReference>
<evidence type="ECO:0000313" key="8">
    <source>
        <dbReference type="Proteomes" id="UP000886597"/>
    </source>
</evidence>
<dbReference type="PRINTS" id="PR00039">
    <property type="entry name" value="HTHLYSR"/>
</dbReference>
<proteinExistence type="inferred from homology"/>
<dbReference type="InterPro" id="IPR036390">
    <property type="entry name" value="WH_DNA-bd_sf"/>
</dbReference>
<dbReference type="AlphaFoldDB" id="A0AAN4UC59"/>
<name>A0AAN4UC59_9ENTE</name>
<dbReference type="GeneID" id="69986389"/>
<evidence type="ECO:0000313" key="7">
    <source>
        <dbReference type="EMBL" id="GEQ54717.1"/>
    </source>
</evidence>
<protein>
    <submittedName>
        <fullName evidence="7">LysR family transcriptional regulator</fullName>
    </submittedName>
</protein>
<dbReference type="PANTHER" id="PTHR30346">
    <property type="entry name" value="TRANSCRIPTIONAL DUAL REGULATOR HCAR-RELATED"/>
    <property type="match status" value="1"/>
</dbReference>
<dbReference type="InterPro" id="IPR036388">
    <property type="entry name" value="WH-like_DNA-bd_sf"/>
</dbReference>
<dbReference type="InterPro" id="IPR000847">
    <property type="entry name" value="LysR_HTH_N"/>
</dbReference>
<keyword evidence="9" id="KW-1185">Reference proteome</keyword>
<dbReference type="Gene3D" id="3.40.190.290">
    <property type="match status" value="1"/>
</dbReference>
<dbReference type="CDD" id="cd08434">
    <property type="entry name" value="PBP2_GltC_like"/>
    <property type="match status" value="1"/>
</dbReference>
<accession>A0AAN4UC59</accession>
<sequence length="298" mass="34156">MNLQHLRYFTVLAQFEHYTLAAKQLHITQPTLSHAIATLEQELGVSLFEKEGRNVILTKSGRQFYEDISHILVTLDTSLSKMQAVGKGAGYIDVALLRTLSHQIVPNLARNFLENNAENNIIFDFHNDSGMSRDIINGLRDKKYDLVFCSKIDKQNDITFYPFAEQDLVLIVPEDHPLAKKTSVDLNATLDYPQIWFSKRSGMRPILDQLFDSLDKRPHVQYEVEEDETIAGLVSQGFGIAVMPKISILDTIKVKIINLKNLRYRRLYYMAYLTDAYHTPAVNSFIQYVKTNCQLPNI</sequence>
<dbReference type="Proteomes" id="UP000886607">
    <property type="component" value="Unassembled WGS sequence"/>
</dbReference>
<dbReference type="PANTHER" id="PTHR30346:SF28">
    <property type="entry name" value="HTH-TYPE TRANSCRIPTIONAL REGULATOR CYNR"/>
    <property type="match status" value="1"/>
</dbReference>
<dbReference type="GO" id="GO:0003700">
    <property type="term" value="F:DNA-binding transcription factor activity"/>
    <property type="evidence" value="ECO:0007669"/>
    <property type="project" value="InterPro"/>
</dbReference>
<organism evidence="7 8">
    <name type="scientific">Tetragenococcus koreensis</name>
    <dbReference type="NCBI Taxonomy" id="290335"/>
    <lineage>
        <taxon>Bacteria</taxon>
        <taxon>Bacillati</taxon>
        <taxon>Bacillota</taxon>
        <taxon>Bacilli</taxon>
        <taxon>Lactobacillales</taxon>
        <taxon>Enterococcaceae</taxon>
        <taxon>Tetragenococcus</taxon>
    </lineage>
</organism>
<keyword evidence="4" id="KW-0804">Transcription</keyword>
<dbReference type="Pfam" id="PF03466">
    <property type="entry name" value="LysR_substrate"/>
    <property type="match status" value="1"/>
</dbReference>